<dbReference type="VEuPathDB" id="FungiDB:PMAA_053980"/>
<proteinExistence type="inferred from homology"/>
<dbReference type="CDD" id="cd21452">
    <property type="entry name" value="DLC-like_DYNLL1_DYNLL2"/>
    <property type="match status" value="1"/>
</dbReference>
<name>B6QKH0_TALMQ</name>
<dbReference type="GO" id="GO:0015031">
    <property type="term" value="P:protein transport"/>
    <property type="evidence" value="ECO:0007669"/>
    <property type="project" value="UniProtKB-KW"/>
</dbReference>
<keyword evidence="12" id="KW-0539">Nucleus</keyword>
<dbReference type="GO" id="GO:0005634">
    <property type="term" value="C:nucleus"/>
    <property type="evidence" value="ECO:0007669"/>
    <property type="project" value="UniProtKB-SubCell"/>
</dbReference>
<feature type="compositionally biased region" description="Low complexity" evidence="13">
    <location>
        <begin position="275"/>
        <end position="294"/>
    </location>
</feature>
<dbReference type="SUPFAM" id="SSF54648">
    <property type="entry name" value="DLC"/>
    <property type="match status" value="1"/>
</dbReference>
<evidence type="ECO:0000256" key="8">
    <source>
        <dbReference type="ARBA" id="ARBA00022816"/>
    </source>
</evidence>
<keyword evidence="8" id="KW-0509">mRNA transport</keyword>
<comment type="subcellular location">
    <subcellularLocation>
        <location evidence="2">Cytoplasm</location>
        <location evidence="2">Cytoskeleton</location>
    </subcellularLocation>
    <subcellularLocation>
        <location evidence="1">Nucleus</location>
    </subcellularLocation>
</comment>
<keyword evidence="9" id="KW-0653">Protein transport</keyword>
<keyword evidence="11" id="KW-0206">Cytoskeleton</keyword>
<evidence type="ECO:0000256" key="5">
    <source>
        <dbReference type="ARBA" id="ARBA00022448"/>
    </source>
</evidence>
<dbReference type="SMART" id="SM01375">
    <property type="entry name" value="Dynein_light"/>
    <property type="match status" value="1"/>
</dbReference>
<evidence type="ECO:0000256" key="13">
    <source>
        <dbReference type="SAM" id="MobiDB-lite"/>
    </source>
</evidence>
<dbReference type="FunFam" id="3.30.740.10:FF:000005">
    <property type="entry name" value="Dynein light chain"/>
    <property type="match status" value="1"/>
</dbReference>
<dbReference type="GO" id="GO:0005874">
    <property type="term" value="C:microtubule"/>
    <property type="evidence" value="ECO:0007669"/>
    <property type="project" value="UniProtKB-KW"/>
</dbReference>
<evidence type="ECO:0000256" key="4">
    <source>
        <dbReference type="ARBA" id="ARBA00015062"/>
    </source>
</evidence>
<evidence type="ECO:0000256" key="9">
    <source>
        <dbReference type="ARBA" id="ARBA00022927"/>
    </source>
</evidence>
<evidence type="ECO:0000256" key="11">
    <source>
        <dbReference type="ARBA" id="ARBA00023212"/>
    </source>
</evidence>
<evidence type="ECO:0000256" key="6">
    <source>
        <dbReference type="ARBA" id="ARBA00022490"/>
    </source>
</evidence>
<dbReference type="PANTHER" id="PTHR11886">
    <property type="entry name" value="DYNEIN LIGHT CHAIN"/>
    <property type="match status" value="1"/>
</dbReference>
<keyword evidence="15" id="KW-1185">Reference proteome</keyword>
<dbReference type="PANTHER" id="PTHR11886:SF35">
    <property type="entry name" value="DYNEIN LIGHT CHAIN"/>
    <property type="match status" value="1"/>
</dbReference>
<gene>
    <name evidence="14" type="ORF">PMAA_053980</name>
</gene>
<comment type="similarity">
    <text evidence="3">Belongs to the dynein light chain family.</text>
</comment>
<evidence type="ECO:0000256" key="3">
    <source>
        <dbReference type="ARBA" id="ARBA00010156"/>
    </source>
</evidence>
<dbReference type="GO" id="GO:0045505">
    <property type="term" value="F:dynein intermediate chain binding"/>
    <property type="evidence" value="ECO:0007669"/>
    <property type="project" value="TreeGrafter"/>
</dbReference>
<feature type="region of interest" description="Disordered" evidence="13">
    <location>
        <begin position="249"/>
        <end position="308"/>
    </location>
</feature>
<evidence type="ECO:0000313" key="15">
    <source>
        <dbReference type="Proteomes" id="UP000001294"/>
    </source>
</evidence>
<dbReference type="InterPro" id="IPR001372">
    <property type="entry name" value="Dynein_light_chain_typ-1/2"/>
</dbReference>
<keyword evidence="5" id="KW-0813">Transport</keyword>
<protein>
    <recommendedName>
        <fullName evidence="4">Dynein light chain 1, cytoplasmic</fullName>
    </recommendedName>
</protein>
<sequence>MTESAKNRGALSRAGLAWYSISDYAEPGEGELNKTINYSLLVTTTNAFELSSSTEDMQQEAIEVATEAMEKFHMEKDIAQHIKKEFDSRKGATWHCIVGRNFGSFVTHVCLEIFDLDTHAFTPGSRALMYSSLLVSYFYLMIDAAYLLKMIINNVLILKDNTGVTLVKNHEKIKEMPESHVNAKPPLSQRLHLLSPMSLVSFTPATSNRDLRDTKMFEPIVKTPVIPLSTHKYREVRCYRCGFTQDLSIRPDITPTTQPPPGMSWGPAYGPPQQPQYAYQGGQQPPAGYQSGPPVASGGNQDAGHVYK</sequence>
<dbReference type="GO" id="GO:0005868">
    <property type="term" value="C:cytoplasmic dynein complex"/>
    <property type="evidence" value="ECO:0007669"/>
    <property type="project" value="TreeGrafter"/>
</dbReference>
<dbReference type="Proteomes" id="UP000001294">
    <property type="component" value="Unassembled WGS sequence"/>
</dbReference>
<evidence type="ECO:0000256" key="12">
    <source>
        <dbReference type="ARBA" id="ARBA00023242"/>
    </source>
</evidence>
<keyword evidence="7" id="KW-0493">Microtubule</keyword>
<dbReference type="GO" id="GO:0007017">
    <property type="term" value="P:microtubule-based process"/>
    <property type="evidence" value="ECO:0007669"/>
    <property type="project" value="InterPro"/>
</dbReference>
<dbReference type="OrthoDB" id="10033309at2759"/>
<evidence type="ECO:0000256" key="7">
    <source>
        <dbReference type="ARBA" id="ARBA00022701"/>
    </source>
</evidence>
<accession>B6QKH0</accession>
<evidence type="ECO:0000256" key="1">
    <source>
        <dbReference type="ARBA" id="ARBA00004123"/>
    </source>
</evidence>
<dbReference type="InterPro" id="IPR037177">
    <property type="entry name" value="DLC_sf"/>
</dbReference>
<organism evidence="14 15">
    <name type="scientific">Talaromyces marneffei (strain ATCC 18224 / CBS 334.59 / QM 7333)</name>
    <name type="common">Penicillium marneffei</name>
    <dbReference type="NCBI Taxonomy" id="441960"/>
    <lineage>
        <taxon>Eukaryota</taxon>
        <taxon>Fungi</taxon>
        <taxon>Dikarya</taxon>
        <taxon>Ascomycota</taxon>
        <taxon>Pezizomycotina</taxon>
        <taxon>Eurotiomycetes</taxon>
        <taxon>Eurotiomycetidae</taxon>
        <taxon>Eurotiales</taxon>
        <taxon>Trichocomaceae</taxon>
        <taxon>Talaromyces</taxon>
        <taxon>Talaromyces sect. Talaromyces</taxon>
    </lineage>
</organism>
<reference evidence="15" key="1">
    <citation type="journal article" date="2015" name="Genome Announc.">
        <title>Genome sequence of the AIDS-associated pathogen Penicillium marneffei (ATCC18224) and its near taxonomic relative Talaromyces stipitatus (ATCC10500).</title>
        <authorList>
            <person name="Nierman W.C."/>
            <person name="Fedorova-Abrams N.D."/>
            <person name="Andrianopoulos A."/>
        </authorList>
    </citation>
    <scope>NUCLEOTIDE SEQUENCE [LARGE SCALE GENOMIC DNA]</scope>
    <source>
        <strain evidence="15">ATCC 18224 / CBS 334.59 / QM 7333</strain>
    </source>
</reference>
<dbReference type="STRING" id="441960.B6QKH0"/>
<evidence type="ECO:0000256" key="10">
    <source>
        <dbReference type="ARBA" id="ARBA00023017"/>
    </source>
</evidence>
<dbReference type="GO" id="GO:0051028">
    <property type="term" value="P:mRNA transport"/>
    <property type="evidence" value="ECO:0007669"/>
    <property type="project" value="UniProtKB-KW"/>
</dbReference>
<evidence type="ECO:0000313" key="14">
    <source>
        <dbReference type="EMBL" id="EEA21597.1"/>
    </source>
</evidence>
<dbReference type="Pfam" id="PF01221">
    <property type="entry name" value="Dynein_light"/>
    <property type="match status" value="1"/>
</dbReference>
<evidence type="ECO:0000256" key="2">
    <source>
        <dbReference type="ARBA" id="ARBA00004245"/>
    </source>
</evidence>
<dbReference type="Gene3D" id="3.30.740.10">
    <property type="entry name" value="Protein Inhibitor Of Neuronal Nitric Oxide Synthase"/>
    <property type="match status" value="1"/>
</dbReference>
<keyword evidence="6" id="KW-0963">Cytoplasm</keyword>
<dbReference type="EMBL" id="DS995903">
    <property type="protein sequence ID" value="EEA21597.1"/>
    <property type="molecule type" value="Genomic_DNA"/>
</dbReference>
<keyword evidence="10" id="KW-0243">Dynein</keyword>
<dbReference type="AlphaFoldDB" id="B6QKH0"/>
<dbReference type="HOGENOM" id="CLU_903460_0_0_1"/>